<dbReference type="PANTHER" id="PTHR48448:SF1">
    <property type="entry name" value="MUTL PROTEIN ISOFORM 1"/>
    <property type="match status" value="1"/>
</dbReference>
<dbReference type="InterPro" id="IPR007695">
    <property type="entry name" value="DNA_mismatch_repair_MutS-lik_N"/>
</dbReference>
<dbReference type="InterPro" id="IPR016151">
    <property type="entry name" value="DNA_mismatch_repair_MutS_N"/>
</dbReference>
<keyword evidence="4" id="KW-0238">DNA-binding</keyword>
<dbReference type="Proteomes" id="UP001178507">
    <property type="component" value="Unassembled WGS sequence"/>
</dbReference>
<dbReference type="PANTHER" id="PTHR48448">
    <property type="entry name" value="MUTL PROTEIN ISOFORM 1"/>
    <property type="match status" value="1"/>
</dbReference>
<dbReference type="GO" id="GO:0005524">
    <property type="term" value="F:ATP binding"/>
    <property type="evidence" value="ECO:0007669"/>
    <property type="project" value="UniProtKB-KW"/>
</dbReference>
<protein>
    <recommendedName>
        <fullName evidence="6">DNA mismatch repair proteins mutS family domain-containing protein</fullName>
    </recommendedName>
</protein>
<keyword evidence="1" id="KW-0547">Nucleotide-binding</keyword>
<accession>A0AA36N192</accession>
<dbReference type="GO" id="GO:0030983">
    <property type="term" value="F:mismatched DNA binding"/>
    <property type="evidence" value="ECO:0007669"/>
    <property type="project" value="InterPro"/>
</dbReference>
<dbReference type="InterPro" id="IPR053276">
    <property type="entry name" value="MtDNA_mismatch_repair_MutS"/>
</dbReference>
<evidence type="ECO:0000259" key="6">
    <source>
        <dbReference type="SMART" id="SM00534"/>
    </source>
</evidence>
<feature type="domain" description="DNA mismatch repair proteins mutS family" evidence="6">
    <location>
        <begin position="877"/>
        <end position="1065"/>
    </location>
</feature>
<dbReference type="EMBL" id="CAUJNA010001669">
    <property type="protein sequence ID" value="CAJ1388347.1"/>
    <property type="molecule type" value="Genomic_DNA"/>
</dbReference>
<evidence type="ECO:0000313" key="8">
    <source>
        <dbReference type="Proteomes" id="UP001178507"/>
    </source>
</evidence>
<dbReference type="AlphaFoldDB" id="A0AA36N192"/>
<keyword evidence="8" id="KW-1185">Reference proteome</keyword>
<comment type="caution">
    <text evidence="7">The sequence shown here is derived from an EMBL/GenBank/DDBJ whole genome shotgun (WGS) entry which is preliminary data.</text>
</comment>
<feature type="region of interest" description="Disordered" evidence="5">
    <location>
        <begin position="1068"/>
        <end position="1104"/>
    </location>
</feature>
<reference evidence="7" key="1">
    <citation type="submission" date="2023-08" db="EMBL/GenBank/DDBJ databases">
        <authorList>
            <person name="Chen Y."/>
            <person name="Shah S."/>
            <person name="Dougan E. K."/>
            <person name="Thang M."/>
            <person name="Chan C."/>
        </authorList>
    </citation>
    <scope>NUCLEOTIDE SEQUENCE</scope>
</reference>
<dbReference type="InterPro" id="IPR000432">
    <property type="entry name" value="DNA_mismatch_repair_MutS_C"/>
</dbReference>
<dbReference type="Pfam" id="PF00488">
    <property type="entry name" value="MutS_V"/>
    <property type="match status" value="1"/>
</dbReference>
<name>A0AA36N192_9DINO</name>
<dbReference type="SMART" id="SM00534">
    <property type="entry name" value="MUTSac"/>
    <property type="match status" value="1"/>
</dbReference>
<dbReference type="Gene3D" id="3.40.1170.10">
    <property type="entry name" value="DNA repair protein MutS, domain I"/>
    <property type="match status" value="1"/>
</dbReference>
<evidence type="ECO:0000313" key="7">
    <source>
        <dbReference type="EMBL" id="CAJ1388347.1"/>
    </source>
</evidence>
<keyword evidence="2" id="KW-0227">DNA damage</keyword>
<sequence>MSGLLGRLHLARANHVVRPGSRDRDTPRRPGGMAGVHQAAVAALGLRMAARHMAKAQVRLLRNYSESKQIEILSAEAMDALRPAPPGAFRKALLEGFGREVQSFSPEVHQGDRRRLLQRLRRCRLGEDLASLGLEAEEARKITQAYVQSLWTLAARRGLAVDAKGSKMRSAAADLARAFLSEEACPHPVADGRLPVQPFVDGETVERWRLVGSWLSERAMEREPDMLFKAEDFHEAVAPFWREQLERVNRPEALRLVRHLGGDNLFGWLKSMASSKPTGLFQQALAWKSQQPHTVLLVQVGDFFEAWGVDAVMLVQWCGLNPMARRARAGFPVNAASLQQTVDCLTRADLSVAVYVQSAEKKTVRVLRQVLTPGAPSYLHGHELGKETIGEFSEGRPYIAMRLRTDGLLFAEIRPFRREVRFREDVTPEAVEALLADQDGVAWPIFVDGSKRSFLQANKWKWFPKQRRWMNLPPEVQDDYFLQRCCQELCHTLQLSQDPPFVQVRLNTAGALQPLTLSTSKNLGVLQRDGVPLLVDHALPEAAPASTRRLMRRWLLAPRSQDTVYAMRELLQVFISSQALVLPPLHRVPPVAKVIAFITARTGSERLFRDIQDCCQGLQMILAKERYGSLWDPLLKIVAADTGSELHRDDFLRDLRQVLDLIQDRLHDSASADDPLADCSVSKDADTQRAVERLFESNEAFRGIASRAQESVAAAYKGVQDARDHLCQALKEGLPAKHSDALVYNPFDNDLCFKQKPRNDSHAAHDRKGKAKKDRFTTKKLEAALSAYLSAAKRAELAVQQSLEQLCDELSGHVSALRGTVAAAELLMTAHAHASHASRLGWCLPELNGTKLQATIAPYWMDPGDAVWSHVDLDLCGAIATGPNMSGKSTLMRAIGASALLANCGFLCPVKPGATVPQYQQVVFISAEGDRPSEGVSAFGREAMISASLLRRAGQGTLALVDEFGSGTEPRAAKAAVCALLEELSAQSTQFVVATHLHDIVDVDLRLDGKAQPIAWRMGMKKTGGFPVWTYALELGVCRDSLAAHTLEHFGWPARALGRFQALLAPNAAQSEVETKDPSGSPNAPEPEPEPAKEPELSEASSVDSVEAVTEMMAALKDESDVLLLQPQDMLPAPLCAGKAVLYALLLSGRLYIGQSDNMQQRLRQHRQRFGERLEGLLLLPVANTGEARRLETRLQRQLLLRGFALESSQDALHRNFSDEAAAEAEDEAMRLRRIAEELLEMAHRR</sequence>
<keyword evidence="3" id="KW-0067">ATP-binding</keyword>
<evidence type="ECO:0000256" key="1">
    <source>
        <dbReference type="ARBA" id="ARBA00022741"/>
    </source>
</evidence>
<dbReference type="InterPro" id="IPR027417">
    <property type="entry name" value="P-loop_NTPase"/>
</dbReference>
<dbReference type="GO" id="GO:0006298">
    <property type="term" value="P:mismatch repair"/>
    <property type="evidence" value="ECO:0007669"/>
    <property type="project" value="InterPro"/>
</dbReference>
<organism evidence="7 8">
    <name type="scientific">Effrenium voratum</name>
    <dbReference type="NCBI Taxonomy" id="2562239"/>
    <lineage>
        <taxon>Eukaryota</taxon>
        <taxon>Sar</taxon>
        <taxon>Alveolata</taxon>
        <taxon>Dinophyceae</taxon>
        <taxon>Suessiales</taxon>
        <taxon>Symbiodiniaceae</taxon>
        <taxon>Effrenium</taxon>
    </lineage>
</organism>
<evidence type="ECO:0000256" key="4">
    <source>
        <dbReference type="ARBA" id="ARBA00023125"/>
    </source>
</evidence>
<evidence type="ECO:0000256" key="5">
    <source>
        <dbReference type="SAM" id="MobiDB-lite"/>
    </source>
</evidence>
<evidence type="ECO:0000256" key="2">
    <source>
        <dbReference type="ARBA" id="ARBA00022763"/>
    </source>
</evidence>
<evidence type="ECO:0000256" key="3">
    <source>
        <dbReference type="ARBA" id="ARBA00022840"/>
    </source>
</evidence>
<proteinExistence type="predicted"/>
<dbReference type="SUPFAM" id="SSF52540">
    <property type="entry name" value="P-loop containing nucleoside triphosphate hydrolases"/>
    <property type="match status" value="1"/>
</dbReference>
<gene>
    <name evidence="7" type="ORF">EVOR1521_LOCUS14239</name>
</gene>
<dbReference type="SUPFAM" id="SSF55271">
    <property type="entry name" value="DNA repair protein MutS, domain I"/>
    <property type="match status" value="1"/>
</dbReference>
<dbReference type="Gene3D" id="3.40.50.300">
    <property type="entry name" value="P-loop containing nucleotide triphosphate hydrolases"/>
    <property type="match status" value="1"/>
</dbReference>
<dbReference type="Pfam" id="PF01624">
    <property type="entry name" value="MutS_I"/>
    <property type="match status" value="1"/>
</dbReference>
<dbReference type="InterPro" id="IPR036187">
    <property type="entry name" value="DNA_mismatch_repair_MutS_sf"/>
</dbReference>
<dbReference type="SUPFAM" id="SSF48334">
    <property type="entry name" value="DNA repair protein MutS, domain III"/>
    <property type="match status" value="1"/>
</dbReference>